<comment type="similarity">
    <text evidence="1 5">Belongs to the peptidase S8 family.</text>
</comment>
<dbReference type="EC" id="3.4.-.-" evidence="9"/>
<keyword evidence="6" id="KW-0472">Membrane</keyword>
<proteinExistence type="inferred from homology"/>
<dbReference type="RefSeq" id="WP_369942899.1">
    <property type="nucleotide sequence ID" value="NZ_JBCLUF010000036.1"/>
</dbReference>
<dbReference type="SUPFAM" id="SSF52743">
    <property type="entry name" value="Subtilisin-like"/>
    <property type="match status" value="1"/>
</dbReference>
<keyword evidence="6" id="KW-1133">Transmembrane helix</keyword>
<feature type="active site" description="Charge relay system" evidence="5">
    <location>
        <position position="102"/>
    </location>
</feature>
<feature type="signal peptide" evidence="7">
    <location>
        <begin position="1"/>
        <end position="30"/>
    </location>
</feature>
<keyword evidence="2 5" id="KW-0645">Protease</keyword>
<evidence type="ECO:0000256" key="7">
    <source>
        <dbReference type="SAM" id="SignalP"/>
    </source>
</evidence>
<dbReference type="GO" id="GO:0016787">
    <property type="term" value="F:hydrolase activity"/>
    <property type="evidence" value="ECO:0007669"/>
    <property type="project" value="UniProtKB-KW"/>
</dbReference>
<feature type="domain" description="Peptidase S8/S53" evidence="8">
    <location>
        <begin position="63"/>
        <end position="264"/>
    </location>
</feature>
<dbReference type="PROSITE" id="PS00137">
    <property type="entry name" value="SUBTILASE_HIS"/>
    <property type="match status" value="1"/>
</dbReference>
<feature type="active site" description="Charge relay system" evidence="5">
    <location>
        <position position="71"/>
    </location>
</feature>
<feature type="active site" description="Charge relay system" evidence="5">
    <location>
        <position position="252"/>
    </location>
</feature>
<dbReference type="InterPro" id="IPR015500">
    <property type="entry name" value="Peptidase_S8_subtilisin-rel"/>
</dbReference>
<dbReference type="EMBL" id="JBCLUF010000036">
    <property type="protein sequence ID" value="MEY8662961.1"/>
    <property type="molecule type" value="Genomic_DNA"/>
</dbReference>
<keyword evidence="7" id="KW-0732">Signal</keyword>
<feature type="transmembrane region" description="Helical" evidence="6">
    <location>
        <begin position="308"/>
        <end position="327"/>
    </location>
</feature>
<dbReference type="InterPro" id="IPR036852">
    <property type="entry name" value="Peptidase_S8/S53_dom_sf"/>
</dbReference>
<evidence type="ECO:0000256" key="6">
    <source>
        <dbReference type="SAM" id="Phobius"/>
    </source>
</evidence>
<dbReference type="InterPro" id="IPR022398">
    <property type="entry name" value="Peptidase_S8_His-AS"/>
</dbReference>
<keyword evidence="6" id="KW-0812">Transmembrane</keyword>
<evidence type="ECO:0000256" key="1">
    <source>
        <dbReference type="ARBA" id="ARBA00011073"/>
    </source>
</evidence>
<name>A0ABV4DR71_9LACO</name>
<evidence type="ECO:0000256" key="4">
    <source>
        <dbReference type="ARBA" id="ARBA00022825"/>
    </source>
</evidence>
<dbReference type="InterPro" id="IPR000209">
    <property type="entry name" value="Peptidase_S8/S53_dom"/>
</dbReference>
<gene>
    <name evidence="9" type="ORF">AALT52_08675</name>
</gene>
<dbReference type="Pfam" id="PF00082">
    <property type="entry name" value="Peptidase_S8"/>
    <property type="match status" value="1"/>
</dbReference>
<organism evidence="9 10">
    <name type="scientific">Ligilactobacillus faecis</name>
    <dbReference type="NCBI Taxonomy" id="762833"/>
    <lineage>
        <taxon>Bacteria</taxon>
        <taxon>Bacillati</taxon>
        <taxon>Bacillota</taxon>
        <taxon>Bacilli</taxon>
        <taxon>Lactobacillales</taxon>
        <taxon>Lactobacillaceae</taxon>
        <taxon>Ligilactobacillus</taxon>
    </lineage>
</organism>
<reference evidence="9 10" key="1">
    <citation type="submission" date="2024-03" db="EMBL/GenBank/DDBJ databases">
        <title>Mouse gut bacterial collection (mGBC) of GemPharmatech.</title>
        <authorList>
            <person name="He Y."/>
            <person name="Dong L."/>
            <person name="Wu D."/>
            <person name="Gao X."/>
            <person name="Lin Z."/>
        </authorList>
    </citation>
    <scope>NUCLEOTIDE SEQUENCE [LARGE SCALE GENOMIC DNA]</scope>
    <source>
        <strain evidence="9 10">15-30</strain>
    </source>
</reference>
<evidence type="ECO:0000313" key="9">
    <source>
        <dbReference type="EMBL" id="MEY8662961.1"/>
    </source>
</evidence>
<feature type="chain" id="PRO_5046947866" evidence="7">
    <location>
        <begin position="31"/>
        <end position="362"/>
    </location>
</feature>
<dbReference type="InterPro" id="IPR050131">
    <property type="entry name" value="Peptidase_S8_subtilisin-like"/>
</dbReference>
<evidence type="ECO:0000259" key="8">
    <source>
        <dbReference type="Pfam" id="PF00082"/>
    </source>
</evidence>
<dbReference type="PANTHER" id="PTHR43806">
    <property type="entry name" value="PEPTIDASE S8"/>
    <property type="match status" value="1"/>
</dbReference>
<dbReference type="PANTHER" id="PTHR43806:SF11">
    <property type="entry name" value="CEREVISIN-RELATED"/>
    <property type="match status" value="1"/>
</dbReference>
<comment type="caution">
    <text evidence="9">The sequence shown here is derived from an EMBL/GenBank/DDBJ whole genome shotgun (WGS) entry which is preliminary data.</text>
</comment>
<evidence type="ECO:0000256" key="2">
    <source>
        <dbReference type="ARBA" id="ARBA00022670"/>
    </source>
</evidence>
<sequence>MKFLRYLSCLTLFSALVFCFIFPKSLVSYAANDFQGFTLKEQHVGQATFLYYPKLDPTAHFHKKVTVGLIDSGVAKKTADQLSEVKYFDATAQNDPFDTLGHGTKVASIIAAKDDQRLMLGIAPKATLYSYKVVDQAGLVKNAYLERALTQALKDQVDLLNLSLLPKHLTPKVKELLATYQRQGGLVFASAYTLKDPTTLSLFSKLKGVLLVGTYDQYFQSLGQNKAIAFYAPLTQIALTKEQQLVYVEGTSFGTAFVTGAAANYFALGKTRSEVLAMLQKFFSASALTKQQTFSSKFFAKHISSLEVLYTCLALATLFLFILLGLLSCFLHFKRQQSYWKLLVAEMLLLGLVAFLLLPTKM</sequence>
<dbReference type="PROSITE" id="PS51892">
    <property type="entry name" value="SUBTILASE"/>
    <property type="match status" value="1"/>
</dbReference>
<keyword evidence="4 5" id="KW-0720">Serine protease</keyword>
<dbReference type="PRINTS" id="PR00723">
    <property type="entry name" value="SUBTILISIN"/>
</dbReference>
<feature type="transmembrane region" description="Helical" evidence="6">
    <location>
        <begin position="339"/>
        <end position="358"/>
    </location>
</feature>
<protein>
    <submittedName>
        <fullName evidence="9">S8/S53 family peptidase</fullName>
        <ecNumber evidence="9">3.4.-.-</ecNumber>
    </submittedName>
</protein>
<keyword evidence="10" id="KW-1185">Reference proteome</keyword>
<accession>A0ABV4DR71</accession>
<dbReference type="CDD" id="cd00306">
    <property type="entry name" value="Peptidases_S8_S53"/>
    <property type="match status" value="1"/>
</dbReference>
<keyword evidence="3 5" id="KW-0378">Hydrolase</keyword>
<evidence type="ECO:0000256" key="3">
    <source>
        <dbReference type="ARBA" id="ARBA00022801"/>
    </source>
</evidence>
<dbReference type="Gene3D" id="3.40.50.200">
    <property type="entry name" value="Peptidase S8/S53 domain"/>
    <property type="match status" value="1"/>
</dbReference>
<dbReference type="Proteomes" id="UP001565236">
    <property type="component" value="Unassembled WGS sequence"/>
</dbReference>
<evidence type="ECO:0000313" key="10">
    <source>
        <dbReference type="Proteomes" id="UP001565236"/>
    </source>
</evidence>
<evidence type="ECO:0000256" key="5">
    <source>
        <dbReference type="PROSITE-ProRule" id="PRU01240"/>
    </source>
</evidence>